<dbReference type="InterPro" id="IPR046880">
    <property type="entry name" value="TPR-S"/>
</dbReference>
<evidence type="ECO:0000313" key="5">
    <source>
        <dbReference type="Proteomes" id="UP001595974"/>
    </source>
</evidence>
<sequence length="1838" mass="200661">MAQRSFTIRGTEGQATTPKVSAGVGVSDPRRLFPGRARDGAANEIQVAADDVVRIELDNGFVLWSRADSLVREHGRLSRSRDGGEAWEFDAVTPQRGAAASRDERGLLGLGIRVLDFFGVDLAQQTASKLSSWFEDKQLGKGGPGLFRCPLDGRFRLEKPGAKESVPAGSPVLLFLHGTASSSEGSFGKLWDPANAAGEKARTRLLQVYGERVFAFEHRTLTESPIENALALAESLPKGTQLHLASHSRGGLVGELLCLAGSGSAAELLTAEMLEAVFRTDRTIAPQLGLSPLDADEEKARDEAYRKDGARLVKLLKTLRSRDIAVQRFVRVACPARGTTLASGRLDRWLSMLGFLAGKAVGTDLFGDGLDFLLAVVKERTDPRTLPGLEAMMPGSALTRLLHHPELVTTADLSVIAGDIEGDSLWQKIKLVATDWFYGADHDLVVNTGSMSGGLRRPPGGARFREDKGADVNHFCYFSNARSIQWLEAGLTRTEGEAGGFLPIEAAPRAEPRWRGAVQRSQEGDALRPLAIVLPGTLGSGLSAGGERVWLDYWTLLRGGLKKIASDARNVAPVDLLDDFYGPLLEFLSHTHRVEIFPYDWRLSITEAAAELARRLADWLPRAERQGQPVHFVAHSMGGLVVRAMIADGGAGAALWERVRRLPNSRFLMLGTPNLGSHEAVRWLTGFNPTLAKLALLDFTRDTDDIIGIVRDYPGLLELLPFDDEGFAFAEPERWETIRTETRARWKTAGATRLRDATRTWRRLRRAAPDPLMCYVAGCQPATVIDYRLVMDETLGRHGSKRLEFLATREGDGTVSWASGRLHGVPTWYVADTAHDALCTQKRAFAAYLELLQTGATTRLPATPPARARAAEGEGATFVLQPTPPADGIPGEREIPRLGFGGNLPAAEDDRPPIPTITVSIRHGDLSYARHPVLVGHYLGDTIVSAEKVLDRRLGDALSRRHFLGLYPGRLQTHALFFHPRAEGRPGGAIVIGLGQVGELTPGLLESATRAALLDYALQVAQWADDRFDRTGGPRRASVSCLLVGTGAGGMPVRDSLDAMLRGAVAANARLMEAELDGQVTIDEIEFIELFEDVAINAAAGLAQILGDGELAAVVSWPARQIKAGVGGHRRVRFDEAPEWWHRLEIAEDEDRRDVLRFVFATDRARAEETLSTGQLALAEAFIRAASQSAKANPEAARTLFEMLLPLRLRETAPHQRDLVLLVDEHSARYPWELLEDRWSDNGRPAAVACGLVRQLKTQTFRPRPAHAFEARALVIGHPDLQGWDKFSDLQGARDEARRVADLLSGGEFRVTDCIDRGTDAIIENLHRDAWRILHLAGHGVHEYEIPQPPAAAGTQAGAVKPAARKISGMVIGKEVFLTPGDIEQMRWVPELVFINCCHLGRTAAALPPDRGALAANLGVQFIRMGVRAVVAAGWAVDDGAALAFAETFYGRMLAGETFGEAVRAAREETWRRFPGVNTWGAYQCYGDPDFRLRRDAAARPQRRVPYAAWSELVADLDNLARSLQAGSPDDEAPDTIEAMLQRIPDGQRDDWLQLAEVCAAIGFAWGEARRWSEAMAWLHRALDADRGICPLRAAEQRANYIVRDAAQRCLARGEADPLPAEERAALVAAVNAAIGSLENLLPVGTTEERLSLLGSACKRLALIEIESDRRSEALRRMAGYYERAFERRQRSTAYGFTNWATACLLAGLSQDAKERADWLSRCEQDATRLAEIVTRHNTADPNFWDAASLGDIALVRLIACYTGGLTTQAAEALTKAVLAHYRAALQRGASPRERASVIENLDFALAFAGAPEASEAPEAPEAPPSLRTTLLRILNAL</sequence>
<feature type="domain" description="DUF7379" evidence="3">
    <location>
        <begin position="173"/>
        <end position="258"/>
    </location>
</feature>
<evidence type="ECO:0000259" key="2">
    <source>
        <dbReference type="Pfam" id="PF12770"/>
    </source>
</evidence>
<organism evidence="4 5">
    <name type="scientific">Thauera sinica</name>
    <dbReference type="NCBI Taxonomy" id="2665146"/>
    <lineage>
        <taxon>Bacteria</taxon>
        <taxon>Pseudomonadati</taxon>
        <taxon>Pseudomonadota</taxon>
        <taxon>Betaproteobacteria</taxon>
        <taxon>Rhodocyclales</taxon>
        <taxon>Zoogloeaceae</taxon>
        <taxon>Thauera</taxon>
    </lineage>
</organism>
<dbReference type="PANTHER" id="PTHR37946">
    <property type="entry name" value="SLL1969 PROTEIN"/>
    <property type="match status" value="1"/>
</dbReference>
<dbReference type="Pfam" id="PF24096">
    <property type="entry name" value="DUF7379"/>
    <property type="match status" value="1"/>
</dbReference>
<feature type="domain" description="CHAT" evidence="2">
    <location>
        <begin position="1195"/>
        <end position="1488"/>
    </location>
</feature>
<dbReference type="RefSeq" id="WP_096450361.1">
    <property type="nucleotide sequence ID" value="NZ_JBHSOG010000044.1"/>
</dbReference>
<feature type="region of interest" description="Disordered" evidence="1">
    <location>
        <begin position="1"/>
        <end position="27"/>
    </location>
</feature>
<reference evidence="5" key="1">
    <citation type="journal article" date="2019" name="Int. J. Syst. Evol. Microbiol.">
        <title>The Global Catalogue of Microorganisms (GCM) 10K type strain sequencing project: providing services to taxonomists for standard genome sequencing and annotation.</title>
        <authorList>
            <consortium name="The Broad Institute Genomics Platform"/>
            <consortium name="The Broad Institute Genome Sequencing Center for Infectious Disease"/>
            <person name="Wu L."/>
            <person name="Ma J."/>
        </authorList>
    </citation>
    <scope>NUCLEOTIDE SEQUENCE [LARGE SCALE GENOMIC DNA]</scope>
    <source>
        <strain evidence="5">SHR3</strain>
    </source>
</reference>
<dbReference type="InterPro" id="IPR029058">
    <property type="entry name" value="AB_hydrolase_fold"/>
</dbReference>
<evidence type="ECO:0000256" key="1">
    <source>
        <dbReference type="SAM" id="MobiDB-lite"/>
    </source>
</evidence>
<proteinExistence type="predicted"/>
<dbReference type="Proteomes" id="UP001595974">
    <property type="component" value="Unassembled WGS sequence"/>
</dbReference>
<dbReference type="PANTHER" id="PTHR37946:SF1">
    <property type="entry name" value="SLL1969 PROTEIN"/>
    <property type="match status" value="1"/>
</dbReference>
<evidence type="ECO:0000259" key="3">
    <source>
        <dbReference type="Pfam" id="PF24096"/>
    </source>
</evidence>
<dbReference type="Gene3D" id="3.40.50.1820">
    <property type="entry name" value="alpha/beta hydrolase"/>
    <property type="match status" value="1"/>
</dbReference>
<dbReference type="Pfam" id="PF02450">
    <property type="entry name" value="LCAT"/>
    <property type="match status" value="1"/>
</dbReference>
<feature type="compositionally biased region" description="Polar residues" evidence="1">
    <location>
        <begin position="1"/>
        <end position="19"/>
    </location>
</feature>
<accession>A0ABW1ARM5</accession>
<dbReference type="Pfam" id="PF20308">
    <property type="entry name" value="TPR-S"/>
    <property type="match status" value="1"/>
</dbReference>
<dbReference type="Pfam" id="PF12770">
    <property type="entry name" value="CHAT"/>
    <property type="match status" value="1"/>
</dbReference>
<name>A0ABW1ARM5_9RHOO</name>
<dbReference type="InterPro" id="IPR024983">
    <property type="entry name" value="CHAT_dom"/>
</dbReference>
<dbReference type="InterPro" id="IPR055803">
    <property type="entry name" value="DUF7379"/>
</dbReference>
<protein>
    <submittedName>
        <fullName evidence="4">CHAT domain-containing protein</fullName>
    </submittedName>
</protein>
<evidence type="ECO:0000313" key="4">
    <source>
        <dbReference type="EMBL" id="MFC5769948.1"/>
    </source>
</evidence>
<dbReference type="InterPro" id="IPR003386">
    <property type="entry name" value="LACT/PDAT_acylTrfase"/>
</dbReference>
<dbReference type="SUPFAM" id="SSF53474">
    <property type="entry name" value="alpha/beta-Hydrolases"/>
    <property type="match status" value="2"/>
</dbReference>
<comment type="caution">
    <text evidence="4">The sequence shown here is derived from an EMBL/GenBank/DDBJ whole genome shotgun (WGS) entry which is preliminary data.</text>
</comment>
<keyword evidence="5" id="KW-1185">Reference proteome</keyword>
<dbReference type="EMBL" id="JBHSOG010000044">
    <property type="protein sequence ID" value="MFC5769948.1"/>
    <property type="molecule type" value="Genomic_DNA"/>
</dbReference>
<gene>
    <name evidence="4" type="ORF">ACFPTN_11240</name>
</gene>